<comment type="caution">
    <text evidence="1">The sequence shown here is derived from an EMBL/GenBank/DDBJ whole genome shotgun (WGS) entry which is preliminary data.</text>
</comment>
<evidence type="ECO:0000313" key="2">
    <source>
        <dbReference type="Proteomes" id="UP001214854"/>
    </source>
</evidence>
<name>A0ABT5HTI4_9CAUL</name>
<sequence length="95" mass="10588">MSQTKEPTFGDLASAYIDTANAQAKTSDAYLVATALLHAAARYNVHVLAGDAVDATQFAVTRKVFIERSLTQYAEYLEHHFNEYVDQFARNTGRE</sequence>
<dbReference type="InterPro" id="IPR021490">
    <property type="entry name" value="DUF3144"/>
</dbReference>
<protein>
    <submittedName>
        <fullName evidence="1">DUF3144 domain-containing protein</fullName>
    </submittedName>
</protein>
<organism evidence="1 2">
    <name type="scientific">Asticcacaulis aquaticus</name>
    <dbReference type="NCBI Taxonomy" id="2984212"/>
    <lineage>
        <taxon>Bacteria</taxon>
        <taxon>Pseudomonadati</taxon>
        <taxon>Pseudomonadota</taxon>
        <taxon>Alphaproteobacteria</taxon>
        <taxon>Caulobacterales</taxon>
        <taxon>Caulobacteraceae</taxon>
        <taxon>Asticcacaulis</taxon>
    </lineage>
</organism>
<dbReference type="RefSeq" id="WP_272747818.1">
    <property type="nucleotide sequence ID" value="NZ_JAQQKX010000005.1"/>
</dbReference>
<dbReference type="Pfam" id="PF11342">
    <property type="entry name" value="DUF3144"/>
    <property type="match status" value="1"/>
</dbReference>
<accession>A0ABT5HTI4</accession>
<dbReference type="Proteomes" id="UP001214854">
    <property type="component" value="Unassembled WGS sequence"/>
</dbReference>
<keyword evidence="2" id="KW-1185">Reference proteome</keyword>
<reference evidence="1 2" key="1">
    <citation type="submission" date="2023-01" db="EMBL/GenBank/DDBJ databases">
        <title>Novel species of the genus Asticcacaulis isolated from rivers.</title>
        <authorList>
            <person name="Lu H."/>
        </authorList>
    </citation>
    <scope>NUCLEOTIDE SEQUENCE [LARGE SCALE GENOMIC DNA]</scope>
    <source>
        <strain evidence="1 2">BYS171W</strain>
    </source>
</reference>
<dbReference type="EMBL" id="JAQQKX010000005">
    <property type="protein sequence ID" value="MDC7683344.1"/>
    <property type="molecule type" value="Genomic_DNA"/>
</dbReference>
<proteinExistence type="predicted"/>
<dbReference type="Gene3D" id="1.10.287.3020">
    <property type="match status" value="1"/>
</dbReference>
<gene>
    <name evidence="1" type="ORF">PQU92_08655</name>
</gene>
<evidence type="ECO:0000313" key="1">
    <source>
        <dbReference type="EMBL" id="MDC7683344.1"/>
    </source>
</evidence>